<dbReference type="InterPro" id="IPR001387">
    <property type="entry name" value="Cro/C1-type_HTH"/>
</dbReference>
<dbReference type="RefSeq" id="WP_169527100.1">
    <property type="nucleotide sequence ID" value="NZ_JAAMPU010000103.1"/>
</dbReference>
<protein>
    <submittedName>
        <fullName evidence="2">Transcriptional regulator</fullName>
    </submittedName>
</protein>
<evidence type="ECO:0000259" key="1">
    <source>
        <dbReference type="PROSITE" id="PS50943"/>
    </source>
</evidence>
<evidence type="ECO:0000313" key="3">
    <source>
        <dbReference type="Proteomes" id="UP000712080"/>
    </source>
</evidence>
<comment type="caution">
    <text evidence="2">The sequence shown here is derived from an EMBL/GenBank/DDBJ whole genome shotgun (WGS) entry which is preliminary data.</text>
</comment>
<feature type="domain" description="HTH cro/C1-type" evidence="1">
    <location>
        <begin position="86"/>
        <end position="131"/>
    </location>
</feature>
<keyword evidence="3" id="KW-1185">Reference proteome</keyword>
<dbReference type="InterPro" id="IPR010982">
    <property type="entry name" value="Lambda_DNA-bd_dom_sf"/>
</dbReference>
<dbReference type="EMBL" id="JAAMPU010000103">
    <property type="protein sequence ID" value="NMH27998.1"/>
    <property type="molecule type" value="Genomic_DNA"/>
</dbReference>
<dbReference type="CDD" id="cd00093">
    <property type="entry name" value="HTH_XRE"/>
    <property type="match status" value="1"/>
</dbReference>
<name>A0A972FT49_9FLAO</name>
<sequence>MEKMRVLTRTNELTYELTEIVERVYKGVHLSYEEFYYLDYEVDEDSGMVNKEKKVKHYTKNQMDRNIKALKNSYHIAKGSASPTEIINYRKRFHISASTFSVILGFSKNTISNIENEGITSLSSGRLIKLCLDNRETMITYLKLCDTIDEEKKEELSKRLLEEIY</sequence>
<gene>
    <name evidence="2" type="ORF">G6047_08135</name>
</gene>
<evidence type="ECO:0000313" key="2">
    <source>
        <dbReference type="EMBL" id="NMH27998.1"/>
    </source>
</evidence>
<organism evidence="2 3">
    <name type="scientific">Flavobacterium silvaticum</name>
    <dbReference type="NCBI Taxonomy" id="1852020"/>
    <lineage>
        <taxon>Bacteria</taxon>
        <taxon>Pseudomonadati</taxon>
        <taxon>Bacteroidota</taxon>
        <taxon>Flavobacteriia</taxon>
        <taxon>Flavobacteriales</taxon>
        <taxon>Flavobacteriaceae</taxon>
        <taxon>Flavobacterium</taxon>
    </lineage>
</organism>
<reference evidence="2" key="1">
    <citation type="submission" date="2020-02" db="EMBL/GenBank/DDBJ databases">
        <title>Flavobacterium sp. genome.</title>
        <authorList>
            <person name="Jung H.S."/>
            <person name="Baek J.H."/>
            <person name="Jeon C.O."/>
        </authorList>
    </citation>
    <scope>NUCLEOTIDE SEQUENCE</scope>
    <source>
        <strain evidence="2">SE-s28</strain>
    </source>
</reference>
<dbReference type="PROSITE" id="PS50943">
    <property type="entry name" value="HTH_CROC1"/>
    <property type="match status" value="1"/>
</dbReference>
<accession>A0A972FT49</accession>
<dbReference type="SUPFAM" id="SSF47413">
    <property type="entry name" value="lambda repressor-like DNA-binding domains"/>
    <property type="match status" value="1"/>
</dbReference>
<dbReference type="Gene3D" id="1.10.260.40">
    <property type="entry name" value="lambda repressor-like DNA-binding domains"/>
    <property type="match status" value="1"/>
</dbReference>
<proteinExistence type="predicted"/>
<dbReference type="AlphaFoldDB" id="A0A972FT49"/>
<dbReference type="Proteomes" id="UP000712080">
    <property type="component" value="Unassembled WGS sequence"/>
</dbReference>
<dbReference type="GO" id="GO:0003677">
    <property type="term" value="F:DNA binding"/>
    <property type="evidence" value="ECO:0007669"/>
    <property type="project" value="InterPro"/>
</dbReference>